<name>A0A4P7SIV8_9CELL</name>
<organism evidence="2 3">
    <name type="scientific">Cellulomonas shaoxiangyii</name>
    <dbReference type="NCBI Taxonomy" id="2566013"/>
    <lineage>
        <taxon>Bacteria</taxon>
        <taxon>Bacillati</taxon>
        <taxon>Actinomycetota</taxon>
        <taxon>Actinomycetes</taxon>
        <taxon>Micrococcales</taxon>
        <taxon>Cellulomonadaceae</taxon>
        <taxon>Cellulomonas</taxon>
    </lineage>
</organism>
<dbReference type="SUPFAM" id="SSF74650">
    <property type="entry name" value="Galactose mutarotase-like"/>
    <property type="match status" value="1"/>
</dbReference>
<dbReference type="Pfam" id="PF01263">
    <property type="entry name" value="Aldose_epim"/>
    <property type="match status" value="1"/>
</dbReference>
<dbReference type="GO" id="GO:0006006">
    <property type="term" value="P:glucose metabolic process"/>
    <property type="evidence" value="ECO:0007669"/>
    <property type="project" value="TreeGrafter"/>
</dbReference>
<dbReference type="GO" id="GO:0033499">
    <property type="term" value="P:galactose catabolic process via UDP-galactose, Leloir pathway"/>
    <property type="evidence" value="ECO:0007669"/>
    <property type="project" value="TreeGrafter"/>
</dbReference>
<dbReference type="InterPro" id="IPR037480">
    <property type="entry name" value="YihR-like"/>
</dbReference>
<dbReference type="GO" id="GO:0030246">
    <property type="term" value="F:carbohydrate binding"/>
    <property type="evidence" value="ECO:0007669"/>
    <property type="project" value="InterPro"/>
</dbReference>
<dbReference type="GO" id="GO:0004034">
    <property type="term" value="F:aldose 1-epimerase activity"/>
    <property type="evidence" value="ECO:0007669"/>
    <property type="project" value="TreeGrafter"/>
</dbReference>
<dbReference type="Proteomes" id="UP000296469">
    <property type="component" value="Chromosome"/>
</dbReference>
<dbReference type="InterPro" id="IPR008183">
    <property type="entry name" value="Aldose_1/G6P_1-epimerase"/>
</dbReference>
<reference evidence="2 3" key="1">
    <citation type="submission" date="2019-04" db="EMBL/GenBank/DDBJ databases">
        <title>Isolation and identification of Cellulomonas shaoxiangyii sp. Nov. isolated from feces of the Tibetan antelopes (Pantholops hodgsonii) in the Qinghai-Tibet plateau of China.</title>
        <authorList>
            <person name="Tian Z."/>
        </authorList>
    </citation>
    <scope>NUCLEOTIDE SEQUENCE [LARGE SCALE GENOMIC DNA]</scope>
    <source>
        <strain evidence="2 3">Z28</strain>
    </source>
</reference>
<dbReference type="Gene3D" id="2.70.98.10">
    <property type="match status" value="1"/>
</dbReference>
<dbReference type="InterPro" id="IPR014718">
    <property type="entry name" value="GH-type_carb-bd"/>
</dbReference>
<evidence type="ECO:0000256" key="1">
    <source>
        <dbReference type="SAM" id="MobiDB-lite"/>
    </source>
</evidence>
<dbReference type="AlphaFoldDB" id="A0A4P7SIV8"/>
<evidence type="ECO:0000313" key="2">
    <source>
        <dbReference type="EMBL" id="QCB94169.1"/>
    </source>
</evidence>
<evidence type="ECO:0000313" key="3">
    <source>
        <dbReference type="Proteomes" id="UP000296469"/>
    </source>
</evidence>
<feature type="compositionally biased region" description="Basic and acidic residues" evidence="1">
    <location>
        <begin position="1"/>
        <end position="11"/>
    </location>
</feature>
<dbReference type="OrthoDB" id="4739604at2"/>
<dbReference type="PANTHER" id="PTHR10091:SF0">
    <property type="entry name" value="GALACTOSE MUTAROTASE"/>
    <property type="match status" value="1"/>
</dbReference>
<sequence>MLANIGHERAGRRGRGGGASPPGAPRRPRPRSRRVVPRAPRYGGRVTSPYPTGDQHELRLGAQVAVITSVGASIREYRVGDRDVVLPFAAESLAPAFSGAVLAPWPNRIRDGVYAYRGTTYQLHLSEPPRGVAIHGLVAYARFDVVERSDDAVTLRHDLVPTPGYPWSLRIEQTYRLTDRGLDVTTVATNLGDDVAPYGVGYHPWLSPGPGTVDECTLQVDAARHVDVDNRLLPTVTEPVAGVFDLRQPKPLKGVQLDDAWVEPIRDADGLSWVRLTGSDGRTVAMWADATLPAWQVCTGDGLEGIQRGGVAAEPMSCIADAFRTGDLLVELEGGGTHEAHWGLGLI</sequence>
<dbReference type="CDD" id="cd09022">
    <property type="entry name" value="Aldose_epim_Ec_YihR"/>
    <property type="match status" value="1"/>
</dbReference>
<keyword evidence="3" id="KW-1185">Reference proteome</keyword>
<feature type="region of interest" description="Disordered" evidence="1">
    <location>
        <begin position="1"/>
        <end position="55"/>
    </location>
</feature>
<dbReference type="InterPro" id="IPR011013">
    <property type="entry name" value="Gal_mutarotase_sf_dom"/>
</dbReference>
<dbReference type="KEGG" id="celz:E5225_11975"/>
<dbReference type="PANTHER" id="PTHR10091">
    <property type="entry name" value="ALDOSE-1-EPIMERASE"/>
    <property type="match status" value="1"/>
</dbReference>
<feature type="compositionally biased region" description="Basic residues" evidence="1">
    <location>
        <begin position="26"/>
        <end position="36"/>
    </location>
</feature>
<accession>A0A4P7SIV8</accession>
<protein>
    <submittedName>
        <fullName evidence="2">Aldose epimerase</fullName>
    </submittedName>
</protein>
<proteinExistence type="predicted"/>
<gene>
    <name evidence="2" type="ORF">E5225_11975</name>
</gene>
<dbReference type="EMBL" id="CP039291">
    <property type="protein sequence ID" value="QCB94169.1"/>
    <property type="molecule type" value="Genomic_DNA"/>
</dbReference>